<reference evidence="1 2" key="1">
    <citation type="submission" date="2017-01" db="EMBL/GenBank/DDBJ databases">
        <authorList>
            <person name="Mah S.A."/>
            <person name="Swanson W.J."/>
            <person name="Moy G.W."/>
            <person name="Vacquier V.D."/>
        </authorList>
    </citation>
    <scope>NUCLEOTIDE SEQUENCE [LARGE SCALE GENOMIC DNA]</scope>
    <source>
        <strain evidence="1 2">DSM 7027</strain>
    </source>
</reference>
<organism evidence="1 2">
    <name type="scientific">Marinobacterium stanieri</name>
    <dbReference type="NCBI Taxonomy" id="49186"/>
    <lineage>
        <taxon>Bacteria</taxon>
        <taxon>Pseudomonadati</taxon>
        <taxon>Pseudomonadota</taxon>
        <taxon>Gammaproteobacteria</taxon>
        <taxon>Oceanospirillales</taxon>
        <taxon>Oceanospirillaceae</taxon>
        <taxon>Marinobacterium</taxon>
    </lineage>
</organism>
<dbReference type="InterPro" id="IPR038225">
    <property type="entry name" value="TagF_sf"/>
</dbReference>
<dbReference type="NCBIfam" id="TIGR03373">
    <property type="entry name" value="VI_minor_4"/>
    <property type="match status" value="1"/>
</dbReference>
<dbReference type="AlphaFoldDB" id="A0A1N6X104"/>
<dbReference type="STRING" id="49186.SAMN05421647_11265"/>
<dbReference type="EMBL" id="FTMN01000012">
    <property type="protein sequence ID" value="SIQ96029.1"/>
    <property type="molecule type" value="Genomic_DNA"/>
</dbReference>
<dbReference type="Gene3D" id="3.40.1730.10">
    <property type="entry name" value="pa0076 domain"/>
    <property type="match status" value="1"/>
</dbReference>
<dbReference type="InterPro" id="IPR017748">
    <property type="entry name" value="TagF"/>
</dbReference>
<dbReference type="Pfam" id="PF09867">
    <property type="entry name" value="TagF_N"/>
    <property type="match status" value="1"/>
</dbReference>
<protein>
    <submittedName>
        <fullName evidence="1">Type VI secretion system protein ImpM</fullName>
    </submittedName>
</protein>
<dbReference type="eggNOG" id="COG3913">
    <property type="taxonomic scope" value="Bacteria"/>
</dbReference>
<name>A0A1N6X104_9GAMM</name>
<gene>
    <name evidence="1" type="ORF">SAMN05421647_11265</name>
</gene>
<dbReference type="Proteomes" id="UP000186895">
    <property type="component" value="Unassembled WGS sequence"/>
</dbReference>
<proteinExistence type="predicted"/>
<accession>A0A1N6X104</accession>
<evidence type="ECO:0000313" key="1">
    <source>
        <dbReference type="EMBL" id="SIQ96029.1"/>
    </source>
</evidence>
<dbReference type="RefSeq" id="WP_076465824.1">
    <property type="nucleotide sequence ID" value="NZ_FTMN01000012.1"/>
</dbReference>
<evidence type="ECO:0000313" key="2">
    <source>
        <dbReference type="Proteomes" id="UP000186895"/>
    </source>
</evidence>
<keyword evidence="2" id="KW-1185">Reference proteome</keyword>
<sequence length="216" mass="23786">MSGVEIGIYGKLPAHGDFVSLHTNAELTAGLYDWCNDVIYASRTKMGEVPWLKAYLVSPAWRFCMLVPDQPAQATAGVMLPSVDAAGRYFPLFLLFQLDAERVPTAWLFKEAEPLLTALEQSGIEALQRQLDVKDLQLLIQQKTSSLALGDAMTLPNSTELVQRRLPLVLDLMVGDVGGSLWWSSMSLNSKDKPFCSFAELPQASEYEALITGNGF</sequence>